<gene>
    <name evidence="1" type="ORF">N3K66_008563</name>
</gene>
<accession>A0ACC0UQQ2</accession>
<protein>
    <submittedName>
        <fullName evidence="1">Uncharacterized protein</fullName>
    </submittedName>
</protein>
<organism evidence="1 2">
    <name type="scientific">Trichothecium roseum</name>
    <dbReference type="NCBI Taxonomy" id="47278"/>
    <lineage>
        <taxon>Eukaryota</taxon>
        <taxon>Fungi</taxon>
        <taxon>Dikarya</taxon>
        <taxon>Ascomycota</taxon>
        <taxon>Pezizomycotina</taxon>
        <taxon>Sordariomycetes</taxon>
        <taxon>Hypocreomycetidae</taxon>
        <taxon>Hypocreales</taxon>
        <taxon>Hypocreales incertae sedis</taxon>
        <taxon>Trichothecium</taxon>
    </lineage>
</organism>
<proteinExistence type="predicted"/>
<evidence type="ECO:0000313" key="2">
    <source>
        <dbReference type="Proteomes" id="UP001163324"/>
    </source>
</evidence>
<comment type="caution">
    <text evidence="1">The sequence shown here is derived from an EMBL/GenBank/DDBJ whole genome shotgun (WGS) entry which is preliminary data.</text>
</comment>
<sequence length="1044" mass="115157">MPPRSSTMSGSSVVEDAMGSIVAFEGQSEVISTQLRLLPTSPQILVLPTVQSYLPSDATAESGNLIAEFNPSTYIRQTHEAAQKRYESARQFLKGSTPTSKRLVFLNGGTPSAQALCLKAIMKHETMGNMAEAESIFNDLVRGGLEGMGEKVNECAVEDAVTTPRATTSSTYQSEEHDDPITRAMRAAEALDRSTASLQPSTDLDLTPMRSRPRSMSLPMYGYTENADETAPFYVFGAGNRRRANSDASVEEEQEDALIPPITPQFSITHYDEDFDQPALTGFTDPAPSPPMCTGEAYAPDLLHTPMPNGLLTAKSDMYLATPADVTFGEASLIDMRQGRHSLPRIKSVDRFYSESAKFRDICLPAEVESPIHLPARPHSCMVVRDGKDAASSRIDMIEGPRTIVVRPKQGVTIGSVPKDKKRKVSRSSYVDRGTDVGVFEEPLKVVVKEKAKAKPVVFVPVLPVLEDLVVYFKDDIPDTFIDKMVKGYKDGNYPLIVDSPDDSDGDTIRDQTPATPTNDTILEAEEQPEEPQEELTIISPSVDMDEYDPFAYVQQTWPKPKPIKQVKPVKKVETPPTPEQTPTPSVAEKDDKFHEFRVAEGQTAVAIQNSLRAVLNIYFPPETQGYRQFSFSLLPELDGLWNPIFHDAEHGSPRSDRSKMDQILAIGSQRGVKKEYSSAINGLLEKLGVKSSGISRSGRLDFRYLLANAMQAYTTQPLALQTTDNPFQNTQLLATLIIPHLETYLALHSEVRYLLLEYPPEHLPTVLALQKLVGVDLLKVAQIVDSKSAEKSPFTHIRGQSISSNGTDKTSSPRSKPVRPGSIDVGMSKANFILTSSASDTEIASFIATVRKLLMDSSSFYKLEEVPKKQSQPKEQYKEQYIPPPPPVPNKPQPPPKTAQSQPEPEPKQETKPTPTKTKHRPPPLTSSFSPFPKTNGPQSPASMHTIRPMASALSSPVASTRPASIAETIKTFKSAKSRVTRRSTKSRRRPPTADGVSIMTYDPADDSDYDMEERRLMPIFIQKPKTLQKPNSRKALKFLGLA</sequence>
<reference evidence="1" key="1">
    <citation type="submission" date="2022-10" db="EMBL/GenBank/DDBJ databases">
        <title>Complete Genome of Trichothecium roseum strain YXFP-22015, a Plant Pathogen Isolated from Citrus.</title>
        <authorList>
            <person name="Wang Y."/>
            <person name="Zhu L."/>
        </authorList>
    </citation>
    <scope>NUCLEOTIDE SEQUENCE</scope>
    <source>
        <strain evidence="1">YXFP-22015</strain>
    </source>
</reference>
<evidence type="ECO:0000313" key="1">
    <source>
        <dbReference type="EMBL" id="KAI9896391.1"/>
    </source>
</evidence>
<keyword evidence="2" id="KW-1185">Reference proteome</keyword>
<name>A0ACC0UQQ2_9HYPO</name>
<dbReference type="EMBL" id="CM047948">
    <property type="protein sequence ID" value="KAI9896391.1"/>
    <property type="molecule type" value="Genomic_DNA"/>
</dbReference>
<dbReference type="Proteomes" id="UP001163324">
    <property type="component" value="Chromosome 9"/>
</dbReference>